<name>A0ABY5Y4B2_9BACT</name>
<keyword evidence="2" id="KW-1185">Reference proteome</keyword>
<evidence type="ECO:0000313" key="2">
    <source>
        <dbReference type="Proteomes" id="UP001058120"/>
    </source>
</evidence>
<evidence type="ECO:0000313" key="1">
    <source>
        <dbReference type="EMBL" id="UWX06222.1"/>
    </source>
</evidence>
<reference evidence="1" key="1">
    <citation type="submission" date="2020-12" db="EMBL/GenBank/DDBJ databases">
        <title>Taurinivorans muris gen. nov., sp. nov., fundamental and realized metabolic niche of a ubiquitous sulfidogenic bacterium in the murine intestine.</title>
        <authorList>
            <person name="Ye H."/>
            <person name="Hanson B.T."/>
            <person name="Loy A."/>
        </authorList>
    </citation>
    <scope>NUCLEOTIDE SEQUENCE</scope>
    <source>
        <strain evidence="1">LT0009</strain>
    </source>
</reference>
<gene>
    <name evidence="1" type="ORF">JBF11_02575</name>
</gene>
<proteinExistence type="predicted"/>
<protein>
    <submittedName>
        <fullName evidence="1">Uncharacterized protein</fullName>
    </submittedName>
</protein>
<accession>A0ABY5Y4B2</accession>
<sequence length="183" mass="21076">MADVPYLGDNIDILLGQEFLTWLWYRSEYANGLFRAKNDEYSFHVRIEQRLVVRGGEGEHQETASVSGSFSPLREARLGLSTGKKVVRALVNFYKDEMVWQVALKAEDFCLNSFKTPAIAKENMNDADEDATFYIKMQFITEGLALIDEIYRQFLEIRLSENAWNEEVHAVNDWINHDISKGA</sequence>
<dbReference type="EMBL" id="CP065938">
    <property type="protein sequence ID" value="UWX06222.1"/>
    <property type="molecule type" value="Genomic_DNA"/>
</dbReference>
<organism evidence="1 2">
    <name type="scientific">Taurinivorans muris</name>
    <dbReference type="NCBI Taxonomy" id="2787751"/>
    <lineage>
        <taxon>Bacteria</taxon>
        <taxon>Pseudomonadati</taxon>
        <taxon>Thermodesulfobacteriota</taxon>
        <taxon>Desulfovibrionia</taxon>
        <taxon>Desulfovibrionales</taxon>
        <taxon>Desulfovibrionaceae</taxon>
        <taxon>Taurinivorans</taxon>
    </lineage>
</organism>
<dbReference type="Proteomes" id="UP001058120">
    <property type="component" value="Chromosome"/>
</dbReference>
<dbReference type="RefSeq" id="WP_334315824.1">
    <property type="nucleotide sequence ID" value="NZ_CP065938.1"/>
</dbReference>